<dbReference type="EMBL" id="LXEY01000008">
    <property type="protein sequence ID" value="OAV62837.1"/>
    <property type="molecule type" value="Genomic_DNA"/>
</dbReference>
<feature type="domain" description="NERD" evidence="2">
    <location>
        <begin position="29"/>
        <end position="140"/>
    </location>
</feature>
<gene>
    <name evidence="3" type="ORF">A6F49_04845</name>
</gene>
<comment type="caution">
    <text evidence="3">The sequence shown here is derived from an EMBL/GenBank/DDBJ whole genome shotgun (WGS) entry which is preliminary data.</text>
</comment>
<evidence type="ECO:0000313" key="3">
    <source>
        <dbReference type="EMBL" id="OAV62837.1"/>
    </source>
</evidence>
<evidence type="ECO:0000256" key="1">
    <source>
        <dbReference type="SAM" id="MobiDB-lite"/>
    </source>
</evidence>
<evidence type="ECO:0000313" key="4">
    <source>
        <dbReference type="Proteomes" id="UP000078292"/>
    </source>
</evidence>
<dbReference type="AlphaFoldDB" id="A0A1B7M2K5"/>
<sequence>MGTAQTRGVFGQPTDHSDNPEIDTAEALAGLAGEQATARLINRYSDQAMIFHGLRLPIKLRTDIDHLIVRDNAILAIDSKFWSVGTYWSFGDNLYRGLAKTVTPTAMTQAVNALATMLSVPNHQCSVITVVHSKHDKARIAKSAFKLSQPVIGAPRAPTFIDQWVADHPGEPSQRLARKLLNIFRKGASR</sequence>
<dbReference type="Pfam" id="PF08378">
    <property type="entry name" value="NERD"/>
    <property type="match status" value="1"/>
</dbReference>
<feature type="region of interest" description="Disordered" evidence="1">
    <location>
        <begin position="1"/>
        <end position="21"/>
    </location>
</feature>
<evidence type="ECO:0000259" key="2">
    <source>
        <dbReference type="PROSITE" id="PS50965"/>
    </source>
</evidence>
<name>A0A1B7M2K5_9MICC</name>
<proteinExistence type="predicted"/>
<dbReference type="PROSITE" id="PS50965">
    <property type="entry name" value="NERD"/>
    <property type="match status" value="1"/>
</dbReference>
<dbReference type="OrthoDB" id="4246706at2"/>
<dbReference type="RefSeq" id="WP_043055571.1">
    <property type="nucleotide sequence ID" value="NZ_LXEY01000008.1"/>
</dbReference>
<dbReference type="Proteomes" id="UP000078292">
    <property type="component" value="Unassembled WGS sequence"/>
</dbReference>
<dbReference type="InterPro" id="IPR011528">
    <property type="entry name" value="NERD"/>
</dbReference>
<keyword evidence="4" id="KW-1185">Reference proteome</keyword>
<protein>
    <recommendedName>
        <fullName evidence="2">NERD domain-containing protein</fullName>
    </recommendedName>
</protein>
<reference evidence="3 4" key="1">
    <citation type="submission" date="2016-04" db="EMBL/GenBank/DDBJ databases">
        <title>First whole genome shotgun sequence of the bacterium Enteractinococcus sp. strain UASWS1574.</title>
        <authorList>
            <person name="Crovadore J."/>
            <person name="Chablais R."/>
            <person name="Lefort F."/>
        </authorList>
    </citation>
    <scope>NUCLEOTIDE SEQUENCE [LARGE SCALE GENOMIC DNA]</scope>
    <source>
        <strain evidence="3 4">UASWS1574</strain>
    </source>
</reference>
<dbReference type="STRING" id="1837282.A6F49_04845"/>
<accession>A0A1B7M2K5</accession>
<organism evidence="3 4">
    <name type="scientific">Enteractinococcus helveticum</name>
    <dbReference type="NCBI Taxonomy" id="1837282"/>
    <lineage>
        <taxon>Bacteria</taxon>
        <taxon>Bacillati</taxon>
        <taxon>Actinomycetota</taxon>
        <taxon>Actinomycetes</taxon>
        <taxon>Micrococcales</taxon>
        <taxon>Micrococcaceae</taxon>
    </lineage>
</organism>